<keyword evidence="4" id="KW-1185">Reference proteome</keyword>
<gene>
    <name evidence="3" type="ORF">LOD26_09505</name>
</gene>
<dbReference type="Proteomes" id="UP001139290">
    <property type="component" value="Unassembled WGS sequence"/>
</dbReference>
<dbReference type="Pfam" id="PF06812">
    <property type="entry name" value="ImpA_N"/>
    <property type="match status" value="1"/>
</dbReference>
<comment type="caution">
    <text evidence="3">The sequence shown here is derived from an EMBL/GenBank/DDBJ whole genome shotgun (WGS) entry which is preliminary data.</text>
</comment>
<dbReference type="InterPro" id="IPR010657">
    <property type="entry name" value="ImpA_N"/>
</dbReference>
<dbReference type="Pfam" id="PF12486">
    <property type="entry name" value="VasL"/>
    <property type="match status" value="1"/>
</dbReference>
<evidence type="ECO:0000313" key="4">
    <source>
        <dbReference type="Proteomes" id="UP001139290"/>
    </source>
</evidence>
<organism evidence="3 4">
    <name type="scientific">Citrobacter meridianamericanus</name>
    <dbReference type="NCBI Taxonomy" id="2894201"/>
    <lineage>
        <taxon>Bacteria</taxon>
        <taxon>Pseudomonadati</taxon>
        <taxon>Pseudomonadota</taxon>
        <taxon>Gammaproteobacteria</taxon>
        <taxon>Enterobacterales</taxon>
        <taxon>Enterobacteriaceae</taxon>
        <taxon>Citrobacter</taxon>
    </lineage>
</organism>
<dbReference type="RefSeq" id="WP_252838182.1">
    <property type="nucleotide sequence ID" value="NZ_JAJJVQ010000003.1"/>
</dbReference>
<dbReference type="InterPro" id="IPR021069">
    <property type="entry name" value="ImpA_C"/>
</dbReference>
<dbReference type="PANTHER" id="PTHR37024">
    <property type="entry name" value="TYPE VI SECRETION SYSTEM DUF2094 AND IMPA-RELATED DOMAIN PROTEIN"/>
    <property type="match status" value="1"/>
</dbReference>
<feature type="domain" description="ImpA C-terminal" evidence="2">
    <location>
        <begin position="288"/>
        <end position="432"/>
    </location>
</feature>
<accession>A0ABT1B6S8</accession>
<evidence type="ECO:0000259" key="2">
    <source>
        <dbReference type="Pfam" id="PF12486"/>
    </source>
</evidence>
<evidence type="ECO:0000313" key="3">
    <source>
        <dbReference type="EMBL" id="MCO5781562.1"/>
    </source>
</evidence>
<protein>
    <submittedName>
        <fullName evidence="3">Type VI secretion system ImpA family N-terminal domain-containing protein</fullName>
    </submittedName>
</protein>
<reference evidence="3" key="1">
    <citation type="submission" date="2021-11" db="EMBL/GenBank/DDBJ databases">
        <title>Citrobacter meridianamericanus sp. nov. isolated from soil.</title>
        <authorList>
            <person name="Furlan J.P.R."/>
            <person name="Stehling E.G."/>
        </authorList>
    </citation>
    <scope>NUCLEOTIDE SEQUENCE</scope>
    <source>
        <strain evidence="3">BR102</strain>
    </source>
</reference>
<sequence>MNDNLLTQTIVTGSDPRGLPEFSAIREEINKASHPSQPELNWSLVESLALAIFKASGVDLHSASYYTLARTRTQGLAGFCEGAELLAAMISHEWDTFWPQNGTARTEMLDWFNTRTGSILRQQLSFTEADLPLLYRTERALQLICDKLQQVELKRLPRVENLLYFVQNTRKRLEPRPRNSMDSQAKTTVRTLVYAPESAVAATSTTAEIVPPLPDLPEMKVEVHPRVAGNVPHPGMKGFAAGAVCTAIIAAALWWWQVYPMQQQLARVNDTAQGAATVWLASPDLNSYGQRLQQLPDASPLQLLETGMQMVRTADSRWPNSLQQQQATAQWNETLKIRAQNSPQMTGWQQTRQDLRTFAELLVQREQAKEGFTLSYIKTVVYQAERTLNQETPLESLLTQYQEAQAKGQTTGVLEKQINERLDGVLSRWLLLKNSTSPDAADKH</sequence>
<evidence type="ECO:0000259" key="1">
    <source>
        <dbReference type="Pfam" id="PF06812"/>
    </source>
</evidence>
<dbReference type="EMBL" id="JAJJVQ010000003">
    <property type="protein sequence ID" value="MCO5781562.1"/>
    <property type="molecule type" value="Genomic_DNA"/>
</dbReference>
<dbReference type="PANTHER" id="PTHR37024:SF5">
    <property type="entry name" value="IMPA N-TERMINAL DOMAIN-CONTAINING PROTEIN"/>
    <property type="match status" value="1"/>
</dbReference>
<feature type="domain" description="ImpA N-terminal" evidence="1">
    <location>
        <begin position="12"/>
        <end position="113"/>
    </location>
</feature>
<proteinExistence type="predicted"/>
<name>A0ABT1B6S8_9ENTR</name>